<gene>
    <name evidence="2" type="ORF">GSBLH_T00000265001</name>
</gene>
<dbReference type="InParanoid" id="D8LVL5"/>
<sequence>MFAIDTGDRGEASLSALRELDATIAGIPGLARECVLAGVDVPQSGEWAEESRACLRDLADCETYKARVVLRDAKNRLVCFLYREGDEDVSMNEMMLSEGWGRLEKGAEKRFAAYPKILQSMKDYMQDAKEDRIGVFQYGDIGFKEDED</sequence>
<dbReference type="OrthoDB" id="10023235at2759"/>
<proteinExistence type="predicted"/>
<reference evidence="2" key="1">
    <citation type="submission" date="2010-02" db="EMBL/GenBank/DDBJ databases">
        <title>Sequencing and annotation of the Blastocystis hominis genome.</title>
        <authorList>
            <person name="Wincker P."/>
        </authorList>
    </citation>
    <scope>NUCLEOTIDE SEQUENCE</scope>
    <source>
        <strain evidence="2">Singapore isolate B</strain>
    </source>
</reference>
<accession>D8LVL5</accession>
<evidence type="ECO:0000259" key="1">
    <source>
        <dbReference type="Pfam" id="PF00565"/>
    </source>
</evidence>
<dbReference type="EMBL" id="FN668638">
    <property type="protein sequence ID" value="CBK19854.2"/>
    <property type="molecule type" value="Genomic_DNA"/>
</dbReference>
<protein>
    <recommendedName>
        <fullName evidence="1">TNase-like domain-containing protein</fullName>
    </recommendedName>
</protein>
<dbReference type="Pfam" id="PF00565">
    <property type="entry name" value="SNase"/>
    <property type="match status" value="1"/>
</dbReference>
<dbReference type="Gene3D" id="2.40.50.90">
    <property type="match status" value="1"/>
</dbReference>
<dbReference type="AlphaFoldDB" id="D8LVL5"/>
<dbReference type="SUPFAM" id="SSF50199">
    <property type="entry name" value="Staphylococcal nuclease"/>
    <property type="match status" value="1"/>
</dbReference>
<evidence type="ECO:0000313" key="3">
    <source>
        <dbReference type="Proteomes" id="UP000008312"/>
    </source>
</evidence>
<dbReference type="Proteomes" id="UP000008312">
    <property type="component" value="Unassembled WGS sequence"/>
</dbReference>
<organism evidence="2">
    <name type="scientific">Blastocystis hominis</name>
    <dbReference type="NCBI Taxonomy" id="12968"/>
    <lineage>
        <taxon>Eukaryota</taxon>
        <taxon>Sar</taxon>
        <taxon>Stramenopiles</taxon>
        <taxon>Bigyra</taxon>
        <taxon>Opalozoa</taxon>
        <taxon>Opalinata</taxon>
        <taxon>Blastocystidae</taxon>
        <taxon>Blastocystis</taxon>
    </lineage>
</organism>
<dbReference type="InterPro" id="IPR035437">
    <property type="entry name" value="SNase_OB-fold_sf"/>
</dbReference>
<feature type="domain" description="TNase-like" evidence="1">
    <location>
        <begin position="35"/>
        <end position="135"/>
    </location>
</feature>
<dbReference type="RefSeq" id="XP_012893902.1">
    <property type="nucleotide sequence ID" value="XM_013038448.1"/>
</dbReference>
<name>D8LVL5_BLAHO</name>
<keyword evidence="3" id="KW-1185">Reference proteome</keyword>
<dbReference type="GeneID" id="24917580"/>
<evidence type="ECO:0000313" key="2">
    <source>
        <dbReference type="EMBL" id="CBK19854.2"/>
    </source>
</evidence>
<dbReference type="InterPro" id="IPR016071">
    <property type="entry name" value="Staphylococal_nuclease_OB-fold"/>
</dbReference>